<dbReference type="Pfam" id="PF00027">
    <property type="entry name" value="cNMP_binding"/>
    <property type="match status" value="1"/>
</dbReference>
<dbReference type="SMART" id="SM00100">
    <property type="entry name" value="cNMP"/>
    <property type="match status" value="1"/>
</dbReference>
<dbReference type="Proteomes" id="UP000221024">
    <property type="component" value="Unassembled WGS sequence"/>
</dbReference>
<evidence type="ECO:0000313" key="3">
    <source>
        <dbReference type="Proteomes" id="UP000221024"/>
    </source>
</evidence>
<organism evidence="2 3">
    <name type="scientific">Longimonas halophila</name>
    <dbReference type="NCBI Taxonomy" id="1469170"/>
    <lineage>
        <taxon>Bacteria</taxon>
        <taxon>Pseudomonadati</taxon>
        <taxon>Rhodothermota</taxon>
        <taxon>Rhodothermia</taxon>
        <taxon>Rhodothermales</taxon>
        <taxon>Salisaetaceae</taxon>
        <taxon>Longimonas</taxon>
    </lineage>
</organism>
<reference evidence="2 3" key="1">
    <citation type="submission" date="2017-10" db="EMBL/GenBank/DDBJ databases">
        <title>Draft genome of Longimonas halophila.</title>
        <authorList>
            <person name="Goh K.M."/>
            <person name="Shamsir M.S."/>
            <person name="Lim S.W."/>
        </authorList>
    </citation>
    <scope>NUCLEOTIDE SEQUENCE [LARGE SCALE GENOMIC DNA]</scope>
    <source>
        <strain evidence="2 3">KCTC 42399</strain>
    </source>
</reference>
<dbReference type="EMBL" id="PDEP01000005">
    <property type="protein sequence ID" value="PEN07693.1"/>
    <property type="molecule type" value="Genomic_DNA"/>
</dbReference>
<dbReference type="InterPro" id="IPR014710">
    <property type="entry name" value="RmlC-like_jellyroll"/>
</dbReference>
<evidence type="ECO:0000313" key="2">
    <source>
        <dbReference type="EMBL" id="PEN07693.1"/>
    </source>
</evidence>
<dbReference type="GO" id="GO:0005886">
    <property type="term" value="C:plasma membrane"/>
    <property type="evidence" value="ECO:0007669"/>
    <property type="project" value="TreeGrafter"/>
</dbReference>
<proteinExistence type="predicted"/>
<dbReference type="Gene3D" id="2.60.120.10">
    <property type="entry name" value="Jelly Rolls"/>
    <property type="match status" value="1"/>
</dbReference>
<accession>A0A2H3NQ29</accession>
<dbReference type="InterPro" id="IPR050818">
    <property type="entry name" value="KCNH_animal-type"/>
</dbReference>
<dbReference type="CDD" id="cd00038">
    <property type="entry name" value="CAP_ED"/>
    <property type="match status" value="1"/>
</dbReference>
<dbReference type="PANTHER" id="PTHR10217:SF435">
    <property type="entry name" value="POTASSIUM VOLTAGE-GATED CHANNEL PROTEIN EAG"/>
    <property type="match status" value="1"/>
</dbReference>
<dbReference type="InterPro" id="IPR000595">
    <property type="entry name" value="cNMP-bd_dom"/>
</dbReference>
<sequence length="251" mass="27972">MTTCFATDSATRASILASATRFSRRYSCSGGCPCTAFYASSSSALLCRFLFVMPIIRTVQRVSKRLYRQLSASRPDTEVERIRNVLAEVPVFETCAARTLRVMAEAMHPRTYRPGEVIYYEHDPGLGLYVVEKGQVRLCADWKDERFDMRMAGPHTLFGALSLMGDFRRMETAEAVTAVKVAGFFRPDLSSLSQRHPKAALDIQQALLRFMAQQYAALIDVIGDRDGREVALQCYADASSQVLDHAASDDS</sequence>
<evidence type="ECO:0000259" key="1">
    <source>
        <dbReference type="PROSITE" id="PS50042"/>
    </source>
</evidence>
<dbReference type="PANTHER" id="PTHR10217">
    <property type="entry name" value="VOLTAGE AND LIGAND GATED POTASSIUM CHANNEL"/>
    <property type="match status" value="1"/>
</dbReference>
<protein>
    <submittedName>
        <fullName evidence="2">Crp/Fnr family transcriptional regulator</fullName>
    </submittedName>
</protein>
<dbReference type="PROSITE" id="PS50042">
    <property type="entry name" value="CNMP_BINDING_3"/>
    <property type="match status" value="1"/>
</dbReference>
<dbReference type="OrthoDB" id="1523752at2"/>
<gene>
    <name evidence="2" type="ORF">CRI93_06840</name>
</gene>
<dbReference type="SUPFAM" id="SSF51206">
    <property type="entry name" value="cAMP-binding domain-like"/>
    <property type="match status" value="1"/>
</dbReference>
<keyword evidence="3" id="KW-1185">Reference proteome</keyword>
<dbReference type="InterPro" id="IPR018490">
    <property type="entry name" value="cNMP-bd_dom_sf"/>
</dbReference>
<name>A0A2H3NQ29_9BACT</name>
<dbReference type="AlphaFoldDB" id="A0A2H3NQ29"/>
<dbReference type="GO" id="GO:0042391">
    <property type="term" value="P:regulation of membrane potential"/>
    <property type="evidence" value="ECO:0007669"/>
    <property type="project" value="TreeGrafter"/>
</dbReference>
<comment type="caution">
    <text evidence="2">The sequence shown here is derived from an EMBL/GenBank/DDBJ whole genome shotgun (WGS) entry which is preliminary data.</text>
</comment>
<feature type="domain" description="Cyclic nucleotide-binding" evidence="1">
    <location>
        <begin position="91"/>
        <end position="192"/>
    </location>
</feature>
<dbReference type="GO" id="GO:0005249">
    <property type="term" value="F:voltage-gated potassium channel activity"/>
    <property type="evidence" value="ECO:0007669"/>
    <property type="project" value="TreeGrafter"/>
</dbReference>